<keyword evidence="5" id="KW-0547">Nucleotide-binding</keyword>
<evidence type="ECO:0000256" key="3">
    <source>
        <dbReference type="ARBA" id="ARBA00022448"/>
    </source>
</evidence>
<comment type="similarity">
    <text evidence="2">Belongs to the ABC transporter superfamily.</text>
</comment>
<gene>
    <name evidence="8" type="primary">ugpC</name>
    <name evidence="8" type="ORF">E6C51_12740</name>
</gene>
<dbReference type="SUPFAM" id="SSF50331">
    <property type="entry name" value="MOP-like"/>
    <property type="match status" value="1"/>
</dbReference>
<dbReference type="GO" id="GO:0140359">
    <property type="term" value="F:ABC-type transporter activity"/>
    <property type="evidence" value="ECO:0007669"/>
    <property type="project" value="InterPro"/>
</dbReference>
<dbReference type="InterPro" id="IPR040582">
    <property type="entry name" value="OB_MalK-like"/>
</dbReference>
<dbReference type="InterPro" id="IPR003593">
    <property type="entry name" value="AAA+_ATPase"/>
</dbReference>
<dbReference type="InterPro" id="IPR027417">
    <property type="entry name" value="P-loop_NTPase"/>
</dbReference>
<dbReference type="FunFam" id="3.40.50.300:FF:000042">
    <property type="entry name" value="Maltose/maltodextrin ABC transporter, ATP-binding protein"/>
    <property type="match status" value="1"/>
</dbReference>
<dbReference type="PROSITE" id="PS50893">
    <property type="entry name" value="ABC_TRANSPORTER_2"/>
    <property type="match status" value="1"/>
</dbReference>
<dbReference type="InterPro" id="IPR017871">
    <property type="entry name" value="ABC_transporter-like_CS"/>
</dbReference>
<dbReference type="InterPro" id="IPR047641">
    <property type="entry name" value="ABC_transpr_MalK/UgpC-like"/>
</dbReference>
<dbReference type="GO" id="GO:0055052">
    <property type="term" value="C:ATP-binding cassette (ABC) transporter complex, substrate-binding subunit-containing"/>
    <property type="evidence" value="ECO:0007669"/>
    <property type="project" value="TreeGrafter"/>
</dbReference>
<evidence type="ECO:0000256" key="6">
    <source>
        <dbReference type="ARBA" id="ARBA00022840"/>
    </source>
</evidence>
<dbReference type="AlphaFoldDB" id="A0A4S3ZU21"/>
<dbReference type="GO" id="GO:0008643">
    <property type="term" value="P:carbohydrate transport"/>
    <property type="evidence" value="ECO:0007669"/>
    <property type="project" value="InterPro"/>
</dbReference>
<proteinExistence type="inferred from homology"/>
<evidence type="ECO:0000313" key="8">
    <source>
        <dbReference type="EMBL" id="THF49250.1"/>
    </source>
</evidence>
<evidence type="ECO:0000256" key="4">
    <source>
        <dbReference type="ARBA" id="ARBA00022519"/>
    </source>
</evidence>
<dbReference type="Pfam" id="PF17912">
    <property type="entry name" value="OB_MalK"/>
    <property type="match status" value="1"/>
</dbReference>
<organism evidence="8 9">
    <name type="scientific">Allorhizobium terrae</name>
    <dbReference type="NCBI Taxonomy" id="1848972"/>
    <lineage>
        <taxon>Bacteria</taxon>
        <taxon>Pseudomonadati</taxon>
        <taxon>Pseudomonadota</taxon>
        <taxon>Alphaproteobacteria</taxon>
        <taxon>Hyphomicrobiales</taxon>
        <taxon>Rhizobiaceae</taxon>
        <taxon>Rhizobium/Agrobacterium group</taxon>
        <taxon>Allorhizobium</taxon>
    </lineage>
</organism>
<comment type="caution">
    <text evidence="8">The sequence shown here is derived from an EMBL/GenBank/DDBJ whole genome shotgun (WGS) entry which is preliminary data.</text>
</comment>
<reference evidence="8 9" key="1">
    <citation type="submission" date="2019-04" db="EMBL/GenBank/DDBJ databases">
        <title>Rhizobium terrae sp. nov., isolated from a paddy soil.</title>
        <authorList>
            <person name="Lin S.-Y."/>
            <person name="Hameed A."/>
            <person name="Huang H.-I."/>
            <person name="Young C.-C."/>
        </authorList>
    </citation>
    <scope>NUCLEOTIDE SEQUENCE [LARGE SCALE GENOMIC DNA]</scope>
    <source>
        <strain evidence="8 9">CC-HIH110</strain>
    </source>
</reference>
<dbReference type="CDD" id="cd03301">
    <property type="entry name" value="ABC_MalK_N"/>
    <property type="match status" value="1"/>
</dbReference>
<accession>A0A4S3ZU21</accession>
<dbReference type="GO" id="GO:0005524">
    <property type="term" value="F:ATP binding"/>
    <property type="evidence" value="ECO:0007669"/>
    <property type="project" value="UniProtKB-KW"/>
</dbReference>
<dbReference type="Proteomes" id="UP000310754">
    <property type="component" value="Unassembled WGS sequence"/>
</dbReference>
<keyword evidence="4" id="KW-0472">Membrane</keyword>
<evidence type="ECO:0000259" key="7">
    <source>
        <dbReference type="PROSITE" id="PS50893"/>
    </source>
</evidence>
<dbReference type="InterPro" id="IPR008995">
    <property type="entry name" value="Mo/tungstate-bd_C_term_dom"/>
</dbReference>
<name>A0A4S3ZU21_9HYPH</name>
<dbReference type="Gene3D" id="2.40.50.140">
    <property type="entry name" value="Nucleic acid-binding proteins"/>
    <property type="match status" value="1"/>
</dbReference>
<protein>
    <submittedName>
        <fullName evidence="8">sn-glycerol-3-phosphate ABC transporter ATP-binding protein UgpC</fullName>
    </submittedName>
</protein>
<dbReference type="PANTHER" id="PTHR43875:SF1">
    <property type="entry name" value="OSMOPROTECTIVE COMPOUNDS UPTAKE ATP-BINDING PROTEIN GGTA"/>
    <property type="match status" value="1"/>
</dbReference>
<evidence type="ECO:0000256" key="2">
    <source>
        <dbReference type="ARBA" id="ARBA00005417"/>
    </source>
</evidence>
<dbReference type="InterPro" id="IPR003439">
    <property type="entry name" value="ABC_transporter-like_ATP-bd"/>
</dbReference>
<dbReference type="SUPFAM" id="SSF52540">
    <property type="entry name" value="P-loop containing nucleoside triphosphate hydrolases"/>
    <property type="match status" value="1"/>
</dbReference>
<keyword evidence="4" id="KW-1003">Cell membrane</keyword>
<evidence type="ECO:0000256" key="1">
    <source>
        <dbReference type="ARBA" id="ARBA00004417"/>
    </source>
</evidence>
<feature type="domain" description="ABC transporter" evidence="7">
    <location>
        <begin position="4"/>
        <end position="234"/>
    </location>
</feature>
<evidence type="ECO:0000256" key="5">
    <source>
        <dbReference type="ARBA" id="ARBA00022741"/>
    </source>
</evidence>
<keyword evidence="6 8" id="KW-0067">ATP-binding</keyword>
<dbReference type="SMART" id="SM00382">
    <property type="entry name" value="AAA"/>
    <property type="match status" value="1"/>
</dbReference>
<sequence>MASVELKDIRKQYGALEVIHGVSLSIEDGEFIALVGPSGCGKSTLLRMIAGLEDISGGDVVIGNEIVNQLTPRERNIAMVFQSYALYPHMTVAENIGFNLRISGQPKSVIDERVGEAARMLDLTALLDRKPGQLSGGQRQRVAMGRAVVRNPAVFLFDEPLSNLDAKLRVQMRSEIKTLHQKVQTTSVYVTHDQIEAMTLADRIVVLNKGRIEQIGTPMELYRNPANLFVAAFIGSPAMNMVDGTIESDGGMPMARLADGSSILISDNHDVVMGQPVTLGLRPEHLTPGGEGGSRLGGKTLLVEPTGAQTHVMFDVAGHSLTAVVDGEVPVRHGGPFEAHIARDLVHVFDRKTGAAL</sequence>
<keyword evidence="3" id="KW-0813">Transport</keyword>
<dbReference type="NCBIfam" id="NF008653">
    <property type="entry name" value="PRK11650.1"/>
    <property type="match status" value="1"/>
</dbReference>
<dbReference type="PANTHER" id="PTHR43875">
    <property type="entry name" value="MALTODEXTRIN IMPORT ATP-BINDING PROTEIN MSMX"/>
    <property type="match status" value="1"/>
</dbReference>
<dbReference type="Gene3D" id="2.40.50.100">
    <property type="match status" value="1"/>
</dbReference>
<dbReference type="Gene3D" id="3.40.50.300">
    <property type="entry name" value="P-loop containing nucleotide triphosphate hydrolases"/>
    <property type="match status" value="1"/>
</dbReference>
<dbReference type="GO" id="GO:0016887">
    <property type="term" value="F:ATP hydrolysis activity"/>
    <property type="evidence" value="ECO:0007669"/>
    <property type="project" value="InterPro"/>
</dbReference>
<dbReference type="PROSITE" id="PS00211">
    <property type="entry name" value="ABC_TRANSPORTER_1"/>
    <property type="match status" value="1"/>
</dbReference>
<evidence type="ECO:0000313" key="9">
    <source>
        <dbReference type="Proteomes" id="UP000310754"/>
    </source>
</evidence>
<keyword evidence="4" id="KW-0997">Cell inner membrane</keyword>
<comment type="subcellular location">
    <subcellularLocation>
        <location evidence="1">Cell inner membrane</location>
        <topology evidence="1">Peripheral membrane protein</topology>
    </subcellularLocation>
</comment>
<dbReference type="RefSeq" id="WP_146936037.1">
    <property type="nucleotide sequence ID" value="NZ_SSOA01000006.1"/>
</dbReference>
<dbReference type="Pfam" id="PF00005">
    <property type="entry name" value="ABC_tran"/>
    <property type="match status" value="1"/>
</dbReference>
<keyword evidence="9" id="KW-1185">Reference proteome</keyword>
<dbReference type="InterPro" id="IPR015855">
    <property type="entry name" value="ABC_transpr_MalK-like"/>
</dbReference>
<dbReference type="EMBL" id="SSOA01000006">
    <property type="protein sequence ID" value="THF49250.1"/>
    <property type="molecule type" value="Genomic_DNA"/>
</dbReference>
<dbReference type="InterPro" id="IPR012340">
    <property type="entry name" value="NA-bd_OB-fold"/>
</dbReference>